<dbReference type="Proteomes" id="UP000006786">
    <property type="component" value="Unassembled WGS sequence"/>
</dbReference>
<feature type="compositionally biased region" description="Low complexity" evidence="1">
    <location>
        <begin position="27"/>
        <end position="42"/>
    </location>
</feature>
<evidence type="ECO:0000313" key="3">
    <source>
        <dbReference type="Proteomes" id="UP000006786"/>
    </source>
</evidence>
<dbReference type="NCBIfam" id="TIGR01965">
    <property type="entry name" value="VCBS_repeat"/>
    <property type="match status" value="2"/>
</dbReference>
<gene>
    <name evidence="2" type="ORF">NA2_18200</name>
</gene>
<dbReference type="InterPro" id="IPR010221">
    <property type="entry name" value="VCBS_dom"/>
</dbReference>
<dbReference type="eggNOG" id="COG2304">
    <property type="taxonomic scope" value="Bacteria"/>
</dbReference>
<dbReference type="EMBL" id="AMRM01000025">
    <property type="protein sequence ID" value="EKF17340.1"/>
    <property type="molecule type" value="Genomic_DNA"/>
</dbReference>
<reference evidence="2 3" key="1">
    <citation type="journal article" date="2012" name="J. Bacteriol.">
        <title>Genome Sequence of Nitratireductor pacificus Type Strain pht-3B.</title>
        <authorList>
            <person name="Lai Q."/>
            <person name="Li G."/>
            <person name="Shao Z."/>
        </authorList>
    </citation>
    <scope>NUCLEOTIDE SEQUENCE [LARGE SCALE GENOMIC DNA]</scope>
    <source>
        <strain evidence="3">pht-3B</strain>
    </source>
</reference>
<name>K2M8M1_9HYPH</name>
<proteinExistence type="predicted"/>
<dbReference type="RefSeq" id="WP_008598621.1">
    <property type="nucleotide sequence ID" value="NZ_AMRM01000025.1"/>
</dbReference>
<keyword evidence="3" id="KW-1185">Reference proteome</keyword>
<feature type="region of interest" description="Disordered" evidence="1">
    <location>
        <begin position="1"/>
        <end position="54"/>
    </location>
</feature>
<dbReference type="Pfam" id="PF17963">
    <property type="entry name" value="Big_9"/>
    <property type="match status" value="1"/>
</dbReference>
<dbReference type="STRING" id="391937.NA2_18200"/>
<evidence type="ECO:0000256" key="1">
    <source>
        <dbReference type="SAM" id="MobiDB-lite"/>
    </source>
</evidence>
<comment type="caution">
    <text evidence="2">The sequence shown here is derived from an EMBL/GenBank/DDBJ whole genome shotgun (WGS) entry which is preliminary data.</text>
</comment>
<accession>K2M8M1</accession>
<dbReference type="AlphaFoldDB" id="K2M8M1"/>
<feature type="non-terminal residue" evidence="2">
    <location>
        <position position="582"/>
    </location>
</feature>
<evidence type="ECO:0000313" key="2">
    <source>
        <dbReference type="EMBL" id="EKF17340.1"/>
    </source>
</evidence>
<organism evidence="2 3">
    <name type="scientific">Nitratireductor pacificus pht-3B</name>
    <dbReference type="NCBI Taxonomy" id="391937"/>
    <lineage>
        <taxon>Bacteria</taxon>
        <taxon>Pseudomonadati</taxon>
        <taxon>Pseudomonadota</taxon>
        <taxon>Alphaproteobacteria</taxon>
        <taxon>Hyphomicrobiales</taxon>
        <taxon>Phyllobacteriaceae</taxon>
        <taxon>Nitratireductor</taxon>
    </lineage>
</organism>
<protein>
    <submittedName>
        <fullName evidence="2">Hemolysin-type calcium-binding region</fullName>
    </submittedName>
</protein>
<feature type="compositionally biased region" description="Polar residues" evidence="1">
    <location>
        <begin position="9"/>
        <end position="25"/>
    </location>
</feature>
<sequence>MANEEFTRATDQSSLASGEATSSPLNAAKSAAQAVAQADTAQEPVPVDPATGQPVVQPTVEAAGEAVPETVTADANNVVHLPEGVSIDQIRVDGDNLVLVQPDGSTITILNAALKIPTFLLGDVEIPQLALTAALQANGINVAAGPDGALTVVTSAAQSGGGNFAQPAPGIGDAGPLIDLLPPTALQFGTLDRRELFPALRRENDLPTLGITPLSGTVDEAALSTEISQGSGGGTTKAVGAININAGGDGLGSLVVKNADGETVDVTNGGAIEGAYGTLIITRAPDGSYSFEYELTRNSLDHAGAGQVGSGDVVGEQFEVIVTDGNGDSVSSQIDIVITDDGPVAVDDVVGQASENAAVTIDAFANDAAGADGVNLVNGVALVPDTLSGGGALVYNADGTFTYTPASGEEGTVTFDYTITDGDGDVSTATVTLELKPDSVPEVTVIRAEGDDGVVWESALPDGSGGGDLTASGGLTIDTGDDTLDFIEVQDKDGTWIEITADGTSVQGVYGTLLVDLDGSWVYTLADNTLDHTGVGQTGSSDQVQDAFAVRVTDSDGDTTDGTAQIVVDINDDGPAATDDGI</sequence>
<dbReference type="Gene3D" id="2.60.40.3440">
    <property type="match status" value="1"/>
</dbReference>